<feature type="transmembrane region" description="Helical" evidence="1">
    <location>
        <begin position="21"/>
        <end position="39"/>
    </location>
</feature>
<keyword evidence="1" id="KW-0812">Transmembrane</keyword>
<evidence type="ECO:0000313" key="2">
    <source>
        <dbReference type="EMBL" id="MCW1887271.1"/>
    </source>
</evidence>
<protein>
    <submittedName>
        <fullName evidence="2">Uncharacterized protein</fullName>
    </submittedName>
</protein>
<keyword evidence="3" id="KW-1185">Reference proteome</keyword>
<dbReference type="EMBL" id="JAPDDS010000016">
    <property type="protein sequence ID" value="MCW1887271.1"/>
    <property type="molecule type" value="Genomic_DNA"/>
</dbReference>
<sequence length="149" mass="15655">MTLRKNAHIAFFSTSTKAEKALWMAHWSGALFLAAGHFINAPGFLITGFAVLAMVYGISAAGLKGRAGSVNRVAVGLFQGLVVALPMFALLMVLGLLAFVFAGFGGGFTVDGAFRMLQFCGVIVAIMTSAQVPWIVTRWSPEGGARQAA</sequence>
<name>A0ABT3FVL0_9BACT</name>
<feature type="transmembrane region" description="Helical" evidence="1">
    <location>
        <begin position="45"/>
        <end position="63"/>
    </location>
</feature>
<organism evidence="2 3">
    <name type="scientific">Luteolibacter flavescens</name>
    <dbReference type="NCBI Taxonomy" id="1859460"/>
    <lineage>
        <taxon>Bacteria</taxon>
        <taxon>Pseudomonadati</taxon>
        <taxon>Verrucomicrobiota</taxon>
        <taxon>Verrucomicrobiia</taxon>
        <taxon>Verrucomicrobiales</taxon>
        <taxon>Verrucomicrobiaceae</taxon>
        <taxon>Luteolibacter</taxon>
    </lineage>
</organism>
<feature type="transmembrane region" description="Helical" evidence="1">
    <location>
        <begin position="116"/>
        <end position="136"/>
    </location>
</feature>
<feature type="transmembrane region" description="Helical" evidence="1">
    <location>
        <begin position="75"/>
        <end position="104"/>
    </location>
</feature>
<evidence type="ECO:0000313" key="3">
    <source>
        <dbReference type="Proteomes" id="UP001207930"/>
    </source>
</evidence>
<comment type="caution">
    <text evidence="2">The sequence shown here is derived from an EMBL/GenBank/DDBJ whole genome shotgun (WGS) entry which is preliminary data.</text>
</comment>
<accession>A0ABT3FVL0</accession>
<evidence type="ECO:0000256" key="1">
    <source>
        <dbReference type="SAM" id="Phobius"/>
    </source>
</evidence>
<reference evidence="2 3" key="1">
    <citation type="submission" date="2022-10" db="EMBL/GenBank/DDBJ databases">
        <title>Luteolibacter flavescens strain MCCC 1K03193, whole genome shotgun sequencing project.</title>
        <authorList>
            <person name="Zhao G."/>
            <person name="Shen L."/>
        </authorList>
    </citation>
    <scope>NUCLEOTIDE SEQUENCE [LARGE SCALE GENOMIC DNA]</scope>
    <source>
        <strain evidence="2 3">MCCC 1K03193</strain>
    </source>
</reference>
<proteinExistence type="predicted"/>
<dbReference type="Proteomes" id="UP001207930">
    <property type="component" value="Unassembled WGS sequence"/>
</dbReference>
<dbReference type="RefSeq" id="WP_264503227.1">
    <property type="nucleotide sequence ID" value="NZ_JAPDDS010000016.1"/>
</dbReference>
<gene>
    <name evidence="2" type="ORF">OKA04_21210</name>
</gene>
<keyword evidence="1" id="KW-1133">Transmembrane helix</keyword>
<keyword evidence="1" id="KW-0472">Membrane</keyword>